<dbReference type="SUPFAM" id="SSF51445">
    <property type="entry name" value="(Trans)glycosidases"/>
    <property type="match status" value="1"/>
</dbReference>
<dbReference type="FunFam" id="2.60.40.1180:FF:000011">
    <property type="entry name" value="Alpha-L-arabinofuranosidase 1"/>
    <property type="match status" value="1"/>
</dbReference>
<organism evidence="13 14">
    <name type="scientific">Leersia perrieri</name>
    <dbReference type="NCBI Taxonomy" id="77586"/>
    <lineage>
        <taxon>Eukaryota</taxon>
        <taxon>Viridiplantae</taxon>
        <taxon>Streptophyta</taxon>
        <taxon>Embryophyta</taxon>
        <taxon>Tracheophyta</taxon>
        <taxon>Spermatophyta</taxon>
        <taxon>Magnoliopsida</taxon>
        <taxon>Liliopsida</taxon>
        <taxon>Poales</taxon>
        <taxon>Poaceae</taxon>
        <taxon>BOP clade</taxon>
        <taxon>Oryzoideae</taxon>
        <taxon>Oryzeae</taxon>
        <taxon>Oryzinae</taxon>
        <taxon>Leersia</taxon>
    </lineage>
</organism>
<reference evidence="13 14" key="1">
    <citation type="submission" date="2012-08" db="EMBL/GenBank/DDBJ databases">
        <title>Oryza genome evolution.</title>
        <authorList>
            <person name="Wing R.A."/>
        </authorList>
    </citation>
    <scope>NUCLEOTIDE SEQUENCE</scope>
</reference>
<keyword evidence="5" id="KW-0964">Secreted</keyword>
<keyword evidence="11" id="KW-1133">Transmembrane helix</keyword>
<dbReference type="InterPro" id="IPR013780">
    <property type="entry name" value="Glyco_hydro_b"/>
</dbReference>
<dbReference type="PANTHER" id="PTHR31776">
    <property type="entry name" value="ALPHA-L-ARABINOFURANOSIDASE 1"/>
    <property type="match status" value="1"/>
</dbReference>
<dbReference type="Pfam" id="PF06964">
    <property type="entry name" value="Alpha-L-AF_C"/>
    <property type="match status" value="1"/>
</dbReference>
<evidence type="ECO:0000256" key="10">
    <source>
        <dbReference type="ARBA" id="ARBA00082101"/>
    </source>
</evidence>
<evidence type="ECO:0000256" key="6">
    <source>
        <dbReference type="ARBA" id="ARBA00022530"/>
    </source>
</evidence>
<feature type="transmembrane region" description="Helical" evidence="11">
    <location>
        <begin position="73"/>
        <end position="93"/>
    </location>
</feature>
<dbReference type="AlphaFoldDB" id="A0A0D9W331"/>
<evidence type="ECO:0000256" key="3">
    <source>
        <dbReference type="ARBA" id="ARBA00007186"/>
    </source>
</evidence>
<evidence type="ECO:0000313" key="14">
    <source>
        <dbReference type="Proteomes" id="UP000032180"/>
    </source>
</evidence>
<dbReference type="Gramene" id="LPERR04G04020.1">
    <property type="protein sequence ID" value="LPERR04G04020.1"/>
    <property type="gene ID" value="LPERR04G04020"/>
</dbReference>
<dbReference type="EnsemblPlants" id="LPERR04G04020.1">
    <property type="protein sequence ID" value="LPERR04G04020.1"/>
    <property type="gene ID" value="LPERR04G04020"/>
</dbReference>
<feature type="domain" description="Alpha-L-arabinofuranosidase C-terminal" evidence="12">
    <location>
        <begin position="519"/>
        <end position="705"/>
    </location>
</feature>
<dbReference type="Pfam" id="PF22848">
    <property type="entry name" value="ASD1_dom"/>
    <property type="match status" value="1"/>
</dbReference>
<evidence type="ECO:0000256" key="9">
    <source>
        <dbReference type="ARBA" id="ARBA00023180"/>
    </source>
</evidence>
<dbReference type="FunFam" id="2.60.120.260:FF:000063">
    <property type="entry name" value="Putative alpha-L-arabinofuranosidase family protein"/>
    <property type="match status" value="1"/>
</dbReference>
<keyword evidence="9" id="KW-0325">Glycoprotein</keyword>
<evidence type="ECO:0000256" key="11">
    <source>
        <dbReference type="SAM" id="Phobius"/>
    </source>
</evidence>
<dbReference type="GO" id="GO:0046373">
    <property type="term" value="P:L-arabinose metabolic process"/>
    <property type="evidence" value="ECO:0007669"/>
    <property type="project" value="InterPro"/>
</dbReference>
<comment type="catalytic activity">
    <reaction evidence="1">
        <text>Hydrolysis of terminal non-reducing alpha-L-arabinofuranoside residues in alpha-L-arabinosides.</text>
        <dbReference type="EC" id="3.2.1.55"/>
    </reaction>
</comment>
<dbReference type="InterPro" id="IPR008979">
    <property type="entry name" value="Galactose-bd-like_sf"/>
</dbReference>
<reference evidence="14" key="2">
    <citation type="submission" date="2013-12" db="EMBL/GenBank/DDBJ databases">
        <authorList>
            <person name="Yu Y."/>
            <person name="Lee S."/>
            <person name="de Baynast K."/>
            <person name="Wissotski M."/>
            <person name="Liu L."/>
            <person name="Talag J."/>
            <person name="Goicoechea J."/>
            <person name="Angelova A."/>
            <person name="Jetty R."/>
            <person name="Kudrna D."/>
            <person name="Golser W."/>
            <person name="Rivera L."/>
            <person name="Zhang J."/>
            <person name="Wing R."/>
        </authorList>
    </citation>
    <scope>NUCLEOTIDE SEQUENCE</scope>
</reference>
<keyword evidence="11" id="KW-0812">Transmembrane</keyword>
<dbReference type="HOGENOM" id="CLU_010060_3_0_1"/>
<dbReference type="InterPro" id="IPR017853">
    <property type="entry name" value="GH"/>
</dbReference>
<evidence type="ECO:0000256" key="8">
    <source>
        <dbReference type="ARBA" id="ARBA00022801"/>
    </source>
</evidence>
<sequence length="720" mass="79580">MWGRTRVHDESKVNKALPKCSSNLTLYVHLEQTVGSLHLREKGRGVDCCLAGFMLACEEVSLGSKQLMDYKEAFLRIIFCVLLLLCVSCKCLASEINATQLAVLKVDASQKNARKIPDTLFGIFFEEINHAGAGGIWAELVSNRGFEAGGLNTPSSIEPWSIIGNESSISVETDRSSCFSRNIIALRMEVLCGDCPAGGVGIYNPGFWGMNIEDGKNYSLVMYAKSLENTELIVSLTSSDGLQNLSSATIRVAGTSNWTKLEQKLVAKGTNRTSRLQITTNKKGVIWLDQISLMPSDTYKGHGFRKELVSMLLDLKPRFMRFPGGCFVEGDWLRNAFRWRESVGPWEERPGHFGDAWGYWTDDGLGYYEFLQLSEDLGASPIWVFNNGFSHYEEVNTTTIAPFDILDSLEFARGSTNSTWGSVRVAMGHPEPFSLKYVTIGNEDCSKKSYHGNYLKFHSAIREAYPDIQMISNCDGSSKPLDHPADLYDFHVYGDSNALFSLRNKFDSMSRSGPKAFVSEYAVSSNGVGRATLLASLAEAAFLTGLEKNSDVVQMASYAPLFINDNDRSWSPAAVVFNSWQQYGTPSYWMQTIFGESSGAEVHPVTMNSIYSNSLAASAITWQATNNNSFLRVKIVNIGSNSVNLIVSTTGLDASVNTRKSTVTILTSKNLSDENSFINPTNVMPVTRELPNAGEEMFAFLGPYSFTSFDLALDQRKHVL</sequence>
<dbReference type="EC" id="3.2.1.55" evidence="4"/>
<evidence type="ECO:0000256" key="7">
    <source>
        <dbReference type="ARBA" id="ARBA00022729"/>
    </source>
</evidence>
<dbReference type="InterPro" id="IPR055235">
    <property type="entry name" value="ASD1_cat"/>
</dbReference>
<evidence type="ECO:0000256" key="2">
    <source>
        <dbReference type="ARBA" id="ARBA00004498"/>
    </source>
</evidence>
<dbReference type="FunFam" id="3.20.20.80:FF:000025">
    <property type="entry name" value="Alpha-L-arabinofuranosidase 1"/>
    <property type="match status" value="1"/>
</dbReference>
<dbReference type="Proteomes" id="UP000032180">
    <property type="component" value="Chromosome 4"/>
</dbReference>
<dbReference type="GO" id="GO:0000272">
    <property type="term" value="P:polysaccharide catabolic process"/>
    <property type="evidence" value="ECO:0007669"/>
    <property type="project" value="UniProtKB-ARBA"/>
</dbReference>
<keyword evidence="6" id="KW-0272">Extracellular matrix</keyword>
<keyword evidence="8" id="KW-0378">Hydrolase</keyword>
<dbReference type="STRING" id="77586.A0A0D9W331"/>
<evidence type="ECO:0000256" key="4">
    <source>
        <dbReference type="ARBA" id="ARBA00012670"/>
    </source>
</evidence>
<dbReference type="Gene3D" id="2.60.40.1180">
    <property type="entry name" value="Golgi alpha-mannosidase II"/>
    <property type="match status" value="1"/>
</dbReference>
<keyword evidence="7" id="KW-0732">Signal</keyword>
<dbReference type="PANTHER" id="PTHR31776:SF22">
    <property type="entry name" value="NON-REDUCING END ALPHA-L-ARABINOFURANOSIDASE"/>
    <property type="match status" value="1"/>
</dbReference>
<keyword evidence="14" id="KW-1185">Reference proteome</keyword>
<evidence type="ECO:0000313" key="13">
    <source>
        <dbReference type="EnsemblPlants" id="LPERR04G04020.1"/>
    </source>
</evidence>
<name>A0A0D9W331_9ORYZ</name>
<dbReference type="SUPFAM" id="SSF49785">
    <property type="entry name" value="Galactose-binding domain-like"/>
    <property type="match status" value="1"/>
</dbReference>
<dbReference type="eggNOG" id="ENOG502QQEX">
    <property type="taxonomic scope" value="Eukaryota"/>
</dbReference>
<dbReference type="GO" id="GO:0046556">
    <property type="term" value="F:alpha-L-arabinofuranosidase activity"/>
    <property type="evidence" value="ECO:0007669"/>
    <property type="project" value="UniProtKB-EC"/>
</dbReference>
<comment type="subcellular location">
    <subcellularLocation>
        <location evidence="2">Secreted</location>
        <location evidence="2">Extracellular space</location>
        <location evidence="2">Extracellular matrix</location>
    </subcellularLocation>
</comment>
<dbReference type="InterPro" id="IPR010720">
    <property type="entry name" value="Alpha-L-AF_C"/>
</dbReference>
<protein>
    <recommendedName>
        <fullName evidence="4">non-reducing end alpha-L-arabinofuranosidase</fullName>
        <ecNumber evidence="4">3.2.1.55</ecNumber>
    </recommendedName>
    <alternativeName>
        <fullName evidence="10">Beta-D-xylosidase</fullName>
    </alternativeName>
</protein>
<proteinExistence type="inferred from homology"/>
<comment type="similarity">
    <text evidence="3">Belongs to the glycosyl hydrolase 51 family.</text>
</comment>
<dbReference type="SMART" id="SM00813">
    <property type="entry name" value="Alpha-L-AF_C"/>
    <property type="match status" value="1"/>
</dbReference>
<dbReference type="InterPro" id="IPR051563">
    <property type="entry name" value="Glycosyl_Hydrolase_51"/>
</dbReference>
<accession>A0A0D9W331</accession>
<keyword evidence="11" id="KW-0472">Membrane</keyword>
<evidence type="ECO:0000259" key="12">
    <source>
        <dbReference type="SMART" id="SM00813"/>
    </source>
</evidence>
<reference evidence="13" key="3">
    <citation type="submission" date="2015-04" db="UniProtKB">
        <authorList>
            <consortium name="EnsemblPlants"/>
        </authorList>
    </citation>
    <scope>IDENTIFICATION</scope>
</reference>
<evidence type="ECO:0000256" key="5">
    <source>
        <dbReference type="ARBA" id="ARBA00022525"/>
    </source>
</evidence>
<dbReference type="Gene3D" id="3.20.20.80">
    <property type="entry name" value="Glycosidases"/>
    <property type="match status" value="1"/>
</dbReference>
<evidence type="ECO:0000256" key="1">
    <source>
        <dbReference type="ARBA" id="ARBA00001462"/>
    </source>
</evidence>